<keyword evidence="1" id="KW-0863">Zinc-finger</keyword>
<accession>Q07NT9</accession>
<dbReference type="GO" id="GO:0008270">
    <property type="term" value="F:zinc ion binding"/>
    <property type="evidence" value="ECO:0007669"/>
    <property type="project" value="UniProtKB-KW"/>
</dbReference>
<organism evidence="3">
    <name type="scientific">Rhodopseudomonas palustris (strain BisA53)</name>
    <dbReference type="NCBI Taxonomy" id="316055"/>
    <lineage>
        <taxon>Bacteria</taxon>
        <taxon>Pseudomonadati</taxon>
        <taxon>Pseudomonadota</taxon>
        <taxon>Alphaproteobacteria</taxon>
        <taxon>Hyphomicrobiales</taxon>
        <taxon>Nitrobacteraceae</taxon>
        <taxon>Rhodopseudomonas</taxon>
    </lineage>
</organism>
<keyword evidence="1" id="KW-0862">Zinc</keyword>
<keyword evidence="1" id="KW-0479">Metal-binding</keyword>
<name>Q07NT9_RHOP5</name>
<gene>
    <name evidence="3" type="ordered locus">RPE_2456</name>
</gene>
<dbReference type="PROSITE" id="PS50157">
    <property type="entry name" value="ZINC_FINGER_C2H2_2"/>
    <property type="match status" value="1"/>
</dbReference>
<protein>
    <recommendedName>
        <fullName evidence="2">C2H2-type domain-containing protein</fullName>
    </recommendedName>
</protein>
<dbReference type="PROSITE" id="PS00028">
    <property type="entry name" value="ZINC_FINGER_C2H2_1"/>
    <property type="match status" value="1"/>
</dbReference>
<dbReference type="eggNOG" id="COG3677">
    <property type="taxonomic scope" value="Bacteria"/>
</dbReference>
<dbReference type="HOGENOM" id="CLU_032802_0_0_5"/>
<feature type="domain" description="C2H2-type" evidence="2">
    <location>
        <begin position="136"/>
        <end position="163"/>
    </location>
</feature>
<evidence type="ECO:0000256" key="1">
    <source>
        <dbReference type="PROSITE-ProRule" id="PRU00042"/>
    </source>
</evidence>
<proteinExistence type="predicted"/>
<evidence type="ECO:0000259" key="2">
    <source>
        <dbReference type="PROSITE" id="PS50157"/>
    </source>
</evidence>
<dbReference type="InterPro" id="IPR013087">
    <property type="entry name" value="Znf_C2H2_type"/>
</dbReference>
<evidence type="ECO:0000313" key="3">
    <source>
        <dbReference type="EMBL" id="ABJ06395.1"/>
    </source>
</evidence>
<dbReference type="EMBL" id="CP000463">
    <property type="protein sequence ID" value="ABJ06395.1"/>
    <property type="molecule type" value="Genomic_DNA"/>
</dbReference>
<dbReference type="STRING" id="316055.RPE_2456"/>
<sequence>MPEISSGAAKRLRLPPSFEGVNVNFCKNPLCSNFGVPAEIEDGRGLNRRASNERSSYVLSGSAKEAAIRCFVCNTQTVIKSNKAVWEEFDRHLKALSRPRGHHCPDDSCENYNKLFDSHPKSYFRHGTSAIGAPRYRCKACRKTFSVRTGHSRHRKSHENKTVFQLLVSKVPITKIGQITDLSPAAVYDKIDFIHEQCRKFLADRERQLPEMALGDMKTCTDMQDYMVNWPQKALRKTVQFRAIATSCLDTGYVLACHPQIDTRFSTIEIQDKVLACGDQKLRPAFREFARLWNFEDYARALTLPPHSFRPVREDQEIAEHMTEDRQLPDQGAMVHIDYLAFGHFMFLAHILRGASRVHFSLDADPGLANAVFASWMDKVKAGKIDVAVMSCDKTATIDEKNAQVMRAAKLKALAIEQYPKLHPFKAFLTYFVDNSILGKLNGPKRGLALREREIEYPFIKKSEPGKKVRLYTDDGSRTTVDIAGVLHDTSLHQVDRFFMQVRRSIAGLERAPAYPRRASRKWYLYGFYSPEMVEKVLVIYRTFFNFIAKGQDGKTPAMRIGLAKGAIRFEDVLYFS</sequence>
<dbReference type="OrthoDB" id="9128325at2"/>
<reference evidence="3" key="1">
    <citation type="submission" date="2006-09" db="EMBL/GenBank/DDBJ databases">
        <title>Complete sequence of Rhodopseudomonas palustris BisA53.</title>
        <authorList>
            <consortium name="US DOE Joint Genome Institute"/>
            <person name="Copeland A."/>
            <person name="Lucas S."/>
            <person name="Lapidus A."/>
            <person name="Barry K."/>
            <person name="Detter J.C."/>
            <person name="Glavina del Rio T."/>
            <person name="Hammon N."/>
            <person name="Israni S."/>
            <person name="Dalin E."/>
            <person name="Tice H."/>
            <person name="Pitluck S."/>
            <person name="Chain P."/>
            <person name="Malfatti S."/>
            <person name="Shin M."/>
            <person name="Vergez L."/>
            <person name="Schmutz J."/>
            <person name="Larimer F."/>
            <person name="Land M."/>
            <person name="Hauser L."/>
            <person name="Pelletier D.A."/>
            <person name="Kyrpides N."/>
            <person name="Kim E."/>
            <person name="Harwood C.S."/>
            <person name="Oda Y."/>
            <person name="Richardson P."/>
        </authorList>
    </citation>
    <scope>NUCLEOTIDE SEQUENCE [LARGE SCALE GENOMIC DNA]</scope>
    <source>
        <strain evidence="3">BisA53</strain>
    </source>
</reference>
<dbReference type="AlphaFoldDB" id="Q07NT9"/>
<dbReference type="KEGG" id="rpe:RPE_2456"/>